<evidence type="ECO:0000256" key="2">
    <source>
        <dbReference type="ARBA" id="ARBA00011073"/>
    </source>
</evidence>
<dbReference type="InterPro" id="IPR045051">
    <property type="entry name" value="SBT"/>
</dbReference>
<keyword evidence="16" id="KW-1185">Reference proteome</keyword>
<evidence type="ECO:0000256" key="3">
    <source>
        <dbReference type="ARBA" id="ARBA00022670"/>
    </source>
</evidence>
<evidence type="ECO:0000313" key="16">
    <source>
        <dbReference type="Proteomes" id="UP000245207"/>
    </source>
</evidence>
<evidence type="ECO:0000259" key="14">
    <source>
        <dbReference type="Pfam" id="PF17766"/>
    </source>
</evidence>
<feature type="domain" description="Subtilisin-like protease fibronectin type-III" evidence="14">
    <location>
        <begin position="631"/>
        <end position="732"/>
    </location>
</feature>
<evidence type="ECO:0000259" key="13">
    <source>
        <dbReference type="Pfam" id="PF05922"/>
    </source>
</evidence>
<dbReference type="SUPFAM" id="SSF52743">
    <property type="entry name" value="Subtilisin-like"/>
    <property type="match status" value="1"/>
</dbReference>
<dbReference type="PROSITE" id="PS51892">
    <property type="entry name" value="SUBTILASE"/>
    <property type="match status" value="1"/>
</dbReference>
<dbReference type="InterPro" id="IPR036852">
    <property type="entry name" value="Peptidase_S8/S53_dom_sf"/>
</dbReference>
<dbReference type="PROSITE" id="PS00136">
    <property type="entry name" value="SUBTILASE_ASP"/>
    <property type="match status" value="1"/>
</dbReference>
<feature type="domain" description="PA" evidence="12">
    <location>
        <begin position="354"/>
        <end position="437"/>
    </location>
</feature>
<dbReference type="GO" id="GO:0005576">
    <property type="term" value="C:extracellular region"/>
    <property type="evidence" value="ECO:0007669"/>
    <property type="project" value="UniProtKB-SubCell"/>
</dbReference>
<keyword evidence="3 9" id="KW-0645">Protease</keyword>
<sequence>MLLKMISFMLILICTTIFNAFPTKSDELQTYIVHLSLPEGQEVSQPHKLEELYNSYLSKIASGSNEKPKMVYAYRRVITGFAAKMSNEQAKVMENLGGVLLVSPERSYELHTTHSPRFLGLHQNKGLWKHSHYGKGIIIALLDSGITPGHPSFNDKGIPPPPPRWKGKCEVSGCNNKLIGIRNFVSNDSAIDKEGHGTHTSSTAAGNYVNNASVFEQANGTASGMAPLAHLAMYKVCGDIGCFGSDILAGMDTAIEDGADVISLSLGGMFLHFYDDSIAIGAFTAIKSGIFVSCSAGNSGPGNNSLANEAPWILTVGASKTDRRIRTTVTLGNKKILNGEALYQPKNYRPKFRPLVYPAEMGYSCNRESLKHVDVKGKVVLCDAYFELAGSEMGEAVKEAGGAAMIIANDKRTGNSVAVEVQVLPSSHVGYREGVAIKKYLNSTSAPVATIIQHGTVLNAKSAPMVTAFSSRGPNVASPGIMKPDIVGPGVDILAAWHKSVDNKTGTQATFNIISGTSMSCPHLAGVAALLKSTHPDWSPAAIKSAIMTTASNVSLNGRYIVNERDLPADVFDIGSGHVEVSKANDPGLIFDIQPDDYIPYLCGLKNYTAKQVQVIVKKTVSCSETIPEAQLNYPSFVVELKRCERKEYSRTLTNVGFENSTYTIGDISLPQGVDIKVSSHSQQLSFTALHQKLALRVIFSRDCKDRVNVPYYYNFIVLKSGKYTVRIPYVIMYK</sequence>
<dbReference type="InterPro" id="IPR010259">
    <property type="entry name" value="S8pro/Inhibitor_I9"/>
</dbReference>
<evidence type="ECO:0000256" key="6">
    <source>
        <dbReference type="ARBA" id="ARBA00022825"/>
    </source>
</evidence>
<evidence type="ECO:0000256" key="8">
    <source>
        <dbReference type="PIRSR" id="PIRSR615500-1"/>
    </source>
</evidence>
<dbReference type="Pfam" id="PF00082">
    <property type="entry name" value="Peptidase_S8"/>
    <property type="match status" value="1"/>
</dbReference>
<evidence type="ECO:0000313" key="15">
    <source>
        <dbReference type="EMBL" id="PWA59647.1"/>
    </source>
</evidence>
<dbReference type="EMBL" id="PKPP01005567">
    <property type="protein sequence ID" value="PWA59647.1"/>
    <property type="molecule type" value="Genomic_DNA"/>
</dbReference>
<dbReference type="Gene3D" id="3.40.50.200">
    <property type="entry name" value="Peptidase S8/S53 domain"/>
    <property type="match status" value="1"/>
</dbReference>
<dbReference type="InterPro" id="IPR000209">
    <property type="entry name" value="Peptidase_S8/S53_dom"/>
</dbReference>
<keyword evidence="6 9" id="KW-0720">Serine protease</keyword>
<evidence type="ECO:0000256" key="5">
    <source>
        <dbReference type="ARBA" id="ARBA00022801"/>
    </source>
</evidence>
<feature type="active site" description="Charge relay system" evidence="8 9">
    <location>
        <position position="143"/>
    </location>
</feature>
<reference evidence="15 16" key="1">
    <citation type="journal article" date="2018" name="Mol. Plant">
        <title>The genome of Artemisia annua provides insight into the evolution of Asteraceae family and artemisinin biosynthesis.</title>
        <authorList>
            <person name="Shen Q."/>
            <person name="Zhang L."/>
            <person name="Liao Z."/>
            <person name="Wang S."/>
            <person name="Yan T."/>
            <person name="Shi P."/>
            <person name="Liu M."/>
            <person name="Fu X."/>
            <person name="Pan Q."/>
            <person name="Wang Y."/>
            <person name="Lv Z."/>
            <person name="Lu X."/>
            <person name="Zhang F."/>
            <person name="Jiang W."/>
            <person name="Ma Y."/>
            <person name="Chen M."/>
            <person name="Hao X."/>
            <person name="Li L."/>
            <person name="Tang Y."/>
            <person name="Lv G."/>
            <person name="Zhou Y."/>
            <person name="Sun X."/>
            <person name="Brodelius P.E."/>
            <person name="Rose J.K.C."/>
            <person name="Tang K."/>
        </authorList>
    </citation>
    <scope>NUCLEOTIDE SEQUENCE [LARGE SCALE GENOMIC DNA]</scope>
    <source>
        <strain evidence="16">cv. Huhao1</strain>
        <tissue evidence="15">Leaf</tissue>
    </source>
</reference>
<feature type="active site" description="Charge relay system" evidence="8 9">
    <location>
        <position position="196"/>
    </location>
</feature>
<evidence type="ECO:0000256" key="10">
    <source>
        <dbReference type="SAM" id="SignalP"/>
    </source>
</evidence>
<evidence type="ECO:0000256" key="7">
    <source>
        <dbReference type="ARBA" id="ARBA00023180"/>
    </source>
</evidence>
<feature type="active site" description="Charge relay system" evidence="8 9">
    <location>
        <position position="518"/>
    </location>
</feature>
<dbReference type="Pfam" id="PF05922">
    <property type="entry name" value="Inhibitor_I9"/>
    <property type="match status" value="1"/>
</dbReference>
<dbReference type="InterPro" id="IPR034197">
    <property type="entry name" value="Peptidases_S8_3"/>
</dbReference>
<dbReference type="PANTHER" id="PTHR10795">
    <property type="entry name" value="PROPROTEIN CONVERTASE SUBTILISIN/KEXIN"/>
    <property type="match status" value="1"/>
</dbReference>
<proteinExistence type="inferred from homology"/>
<keyword evidence="5 9" id="KW-0378">Hydrolase</keyword>
<evidence type="ECO:0000256" key="1">
    <source>
        <dbReference type="ARBA" id="ARBA00004613"/>
    </source>
</evidence>
<evidence type="ECO:0000256" key="4">
    <source>
        <dbReference type="ARBA" id="ARBA00022729"/>
    </source>
</evidence>
<feature type="domain" description="Peptidase S8/S53" evidence="11">
    <location>
        <begin position="134"/>
        <end position="554"/>
    </location>
</feature>
<accession>A0A2U1MEI5</accession>
<evidence type="ECO:0000256" key="9">
    <source>
        <dbReference type="PROSITE-ProRule" id="PRU01240"/>
    </source>
</evidence>
<gene>
    <name evidence="15" type="ORF">CTI12_AA390140</name>
</gene>
<keyword evidence="7" id="KW-0325">Glycoprotein</keyword>
<dbReference type="Gene3D" id="3.30.70.80">
    <property type="entry name" value="Peptidase S8 propeptide/proteinase inhibitor I9"/>
    <property type="match status" value="1"/>
</dbReference>
<dbReference type="AlphaFoldDB" id="A0A2U1MEI5"/>
<dbReference type="STRING" id="35608.A0A2U1MEI5"/>
<dbReference type="Gene3D" id="2.60.40.2310">
    <property type="match status" value="1"/>
</dbReference>
<dbReference type="Proteomes" id="UP000245207">
    <property type="component" value="Unassembled WGS sequence"/>
</dbReference>
<dbReference type="CDD" id="cd02120">
    <property type="entry name" value="PA_subtilisin_like"/>
    <property type="match status" value="1"/>
</dbReference>
<dbReference type="InterPro" id="IPR023827">
    <property type="entry name" value="Peptidase_S8_Asp-AS"/>
</dbReference>
<dbReference type="InterPro" id="IPR037045">
    <property type="entry name" value="S8pro/Inhibitor_I9_sf"/>
</dbReference>
<comment type="caution">
    <text evidence="15">The sequence shown here is derived from an EMBL/GenBank/DDBJ whole genome shotgun (WGS) entry which is preliminary data.</text>
</comment>
<evidence type="ECO:0000259" key="11">
    <source>
        <dbReference type="Pfam" id="PF00082"/>
    </source>
</evidence>
<protein>
    <submittedName>
        <fullName evidence="15">Peptidase S8/S53 domain-containing protein</fullName>
    </submittedName>
</protein>
<dbReference type="Pfam" id="PF17766">
    <property type="entry name" value="fn3_6"/>
    <property type="match status" value="1"/>
</dbReference>
<dbReference type="GO" id="GO:0004252">
    <property type="term" value="F:serine-type endopeptidase activity"/>
    <property type="evidence" value="ECO:0007669"/>
    <property type="project" value="UniProtKB-UniRule"/>
</dbReference>
<dbReference type="Gene3D" id="3.50.30.30">
    <property type="match status" value="1"/>
</dbReference>
<feature type="chain" id="PRO_5015414357" evidence="10">
    <location>
        <begin position="21"/>
        <end position="735"/>
    </location>
</feature>
<keyword evidence="4 10" id="KW-0732">Signal</keyword>
<dbReference type="PRINTS" id="PR00723">
    <property type="entry name" value="SUBTILISIN"/>
</dbReference>
<dbReference type="InterPro" id="IPR003137">
    <property type="entry name" value="PA_domain"/>
</dbReference>
<dbReference type="GO" id="GO:0006508">
    <property type="term" value="P:proteolysis"/>
    <property type="evidence" value="ECO:0007669"/>
    <property type="project" value="UniProtKB-KW"/>
</dbReference>
<feature type="domain" description="Inhibitor I9" evidence="13">
    <location>
        <begin position="30"/>
        <end position="111"/>
    </location>
</feature>
<dbReference type="CDD" id="cd04852">
    <property type="entry name" value="Peptidases_S8_3"/>
    <property type="match status" value="1"/>
</dbReference>
<comment type="similarity">
    <text evidence="2 9">Belongs to the peptidase S8 family.</text>
</comment>
<dbReference type="Pfam" id="PF02225">
    <property type="entry name" value="PA"/>
    <property type="match status" value="1"/>
</dbReference>
<name>A0A2U1MEI5_ARTAN</name>
<dbReference type="InterPro" id="IPR041469">
    <property type="entry name" value="Subtilisin-like_FN3"/>
</dbReference>
<organism evidence="15 16">
    <name type="scientific">Artemisia annua</name>
    <name type="common">Sweet wormwood</name>
    <dbReference type="NCBI Taxonomy" id="35608"/>
    <lineage>
        <taxon>Eukaryota</taxon>
        <taxon>Viridiplantae</taxon>
        <taxon>Streptophyta</taxon>
        <taxon>Embryophyta</taxon>
        <taxon>Tracheophyta</taxon>
        <taxon>Spermatophyta</taxon>
        <taxon>Magnoliopsida</taxon>
        <taxon>eudicotyledons</taxon>
        <taxon>Gunneridae</taxon>
        <taxon>Pentapetalae</taxon>
        <taxon>asterids</taxon>
        <taxon>campanulids</taxon>
        <taxon>Asterales</taxon>
        <taxon>Asteraceae</taxon>
        <taxon>Asteroideae</taxon>
        <taxon>Anthemideae</taxon>
        <taxon>Artemisiinae</taxon>
        <taxon>Artemisia</taxon>
    </lineage>
</organism>
<dbReference type="InterPro" id="IPR015500">
    <property type="entry name" value="Peptidase_S8_subtilisin-rel"/>
</dbReference>
<dbReference type="OrthoDB" id="206201at2759"/>
<feature type="signal peptide" evidence="10">
    <location>
        <begin position="1"/>
        <end position="20"/>
    </location>
</feature>
<comment type="subcellular location">
    <subcellularLocation>
        <location evidence="1">Secreted</location>
    </subcellularLocation>
</comment>
<dbReference type="FunFam" id="3.50.30.30:FF:000005">
    <property type="entry name" value="subtilisin-like protease SBT1.5"/>
    <property type="match status" value="1"/>
</dbReference>
<evidence type="ECO:0000259" key="12">
    <source>
        <dbReference type="Pfam" id="PF02225"/>
    </source>
</evidence>